<keyword evidence="1 3" id="KW-0479">Metal-binding</keyword>
<reference evidence="5 6" key="1">
    <citation type="submission" date="2016-10" db="EMBL/GenBank/DDBJ databases">
        <authorList>
            <person name="de Groot N.N."/>
        </authorList>
    </citation>
    <scope>NUCLEOTIDE SEQUENCE [LARGE SCALE GENOMIC DNA]</scope>
    <source>
        <strain evidence="5 6">DSM 15123</strain>
    </source>
</reference>
<dbReference type="GO" id="GO:0006355">
    <property type="term" value="P:regulation of DNA-templated transcription"/>
    <property type="evidence" value="ECO:0007669"/>
    <property type="project" value="InterPro"/>
</dbReference>
<evidence type="ECO:0000256" key="2">
    <source>
        <dbReference type="ARBA" id="ARBA00022833"/>
    </source>
</evidence>
<feature type="region of interest" description="Disordered" evidence="4">
    <location>
        <begin position="52"/>
        <end position="72"/>
    </location>
</feature>
<dbReference type="GO" id="GO:0008657">
    <property type="term" value="F:DNA topoisomerase type II (double strand cut, ATP-hydrolyzing) inhibitor activity"/>
    <property type="evidence" value="ECO:0007669"/>
    <property type="project" value="UniProtKB-UniRule"/>
</dbReference>
<comment type="subunit">
    <text evidence="3">Interacts with GyrB.</text>
</comment>
<dbReference type="RefSeq" id="WP_091814500.1">
    <property type="nucleotide sequence ID" value="NZ_FOCW01000001.1"/>
</dbReference>
<dbReference type="AlphaFoldDB" id="A0A1H8F8I0"/>
<name>A0A1H8F8I0_9BURK</name>
<evidence type="ECO:0000313" key="6">
    <source>
        <dbReference type="Proteomes" id="UP000199531"/>
    </source>
</evidence>
<feature type="compositionally biased region" description="Acidic residues" evidence="4">
    <location>
        <begin position="63"/>
        <end position="72"/>
    </location>
</feature>
<dbReference type="PANTHER" id="PTHR36150">
    <property type="entry name" value="DNA GYRASE INHIBITOR YACG"/>
    <property type="match status" value="1"/>
</dbReference>
<feature type="binding site" evidence="3">
    <location>
        <position position="41"/>
    </location>
    <ligand>
        <name>Zn(2+)</name>
        <dbReference type="ChEBI" id="CHEBI:29105"/>
    </ligand>
</feature>
<dbReference type="EMBL" id="FOCW01000001">
    <property type="protein sequence ID" value="SEN28032.1"/>
    <property type="molecule type" value="Genomic_DNA"/>
</dbReference>
<protein>
    <recommendedName>
        <fullName evidence="3">DNA gyrase inhibitor YacG</fullName>
    </recommendedName>
</protein>
<feature type="binding site" evidence="3">
    <location>
        <position position="37"/>
    </location>
    <ligand>
        <name>Zn(2+)</name>
        <dbReference type="ChEBI" id="CHEBI:29105"/>
    </ligand>
</feature>
<dbReference type="STRING" id="1121117.SAMN02745977_00963"/>
<proteinExistence type="inferred from homology"/>
<dbReference type="PANTHER" id="PTHR36150:SF1">
    <property type="entry name" value="DNA GYRASE INHIBITOR YACG"/>
    <property type="match status" value="1"/>
</dbReference>
<comment type="similarity">
    <text evidence="3">Belongs to the DNA gyrase inhibitor YacG family.</text>
</comment>
<dbReference type="HAMAP" id="MF_00649">
    <property type="entry name" value="DNA_gyrase_inhibitor_YacG"/>
    <property type="match status" value="1"/>
</dbReference>
<dbReference type="InterPro" id="IPR013088">
    <property type="entry name" value="Znf_NHR/GATA"/>
</dbReference>
<dbReference type="Proteomes" id="UP000199531">
    <property type="component" value="Unassembled WGS sequence"/>
</dbReference>
<accession>A0A1H8F8I0</accession>
<comment type="cofactor">
    <cofactor evidence="3">
        <name>Zn(2+)</name>
        <dbReference type="ChEBI" id="CHEBI:29105"/>
    </cofactor>
    <text evidence="3">Binds 1 zinc ion.</text>
</comment>
<comment type="function">
    <text evidence="3">Inhibits all the catalytic activities of DNA gyrase by preventing its interaction with DNA. Acts by binding directly to the C-terminal domain of GyrB, which probably disrupts DNA binding by the gyrase.</text>
</comment>
<dbReference type="OrthoDB" id="9809663at2"/>
<gene>
    <name evidence="3" type="primary">yacG</name>
    <name evidence="5" type="ORF">SAMN02745977_00963</name>
</gene>
<feature type="binding site" evidence="3">
    <location>
        <position position="18"/>
    </location>
    <ligand>
        <name>Zn(2+)</name>
        <dbReference type="ChEBI" id="CHEBI:29105"/>
    </ligand>
</feature>
<evidence type="ECO:0000313" key="5">
    <source>
        <dbReference type="EMBL" id="SEN28032.1"/>
    </source>
</evidence>
<keyword evidence="2 3" id="KW-0862">Zinc</keyword>
<evidence type="ECO:0000256" key="4">
    <source>
        <dbReference type="SAM" id="MobiDB-lite"/>
    </source>
</evidence>
<keyword evidence="6" id="KW-1185">Reference proteome</keyword>
<dbReference type="GO" id="GO:0008270">
    <property type="term" value="F:zinc ion binding"/>
    <property type="evidence" value="ECO:0007669"/>
    <property type="project" value="UniProtKB-UniRule"/>
</dbReference>
<sequence length="72" mass="7796">MAASTPAPNGNPVKIVVCPQCGGDSVYAPSNPYRPFCSERCKKIDLGAWASESYRMEQKPGTEEEGYEPPDS</sequence>
<feature type="binding site" evidence="3">
    <location>
        <position position="21"/>
    </location>
    <ligand>
        <name>Zn(2+)</name>
        <dbReference type="ChEBI" id="CHEBI:29105"/>
    </ligand>
</feature>
<dbReference type="SUPFAM" id="SSF57716">
    <property type="entry name" value="Glucocorticoid receptor-like (DNA-binding domain)"/>
    <property type="match status" value="1"/>
</dbReference>
<dbReference type="InterPro" id="IPR005584">
    <property type="entry name" value="DNA_gyrase_inhibitor_YacG"/>
</dbReference>
<organism evidence="5 6">
    <name type="scientific">Brachymonas denitrificans DSM 15123</name>
    <dbReference type="NCBI Taxonomy" id="1121117"/>
    <lineage>
        <taxon>Bacteria</taxon>
        <taxon>Pseudomonadati</taxon>
        <taxon>Pseudomonadota</taxon>
        <taxon>Betaproteobacteria</taxon>
        <taxon>Burkholderiales</taxon>
        <taxon>Comamonadaceae</taxon>
        <taxon>Brachymonas</taxon>
    </lineage>
</organism>
<dbReference type="Gene3D" id="3.30.50.10">
    <property type="entry name" value="Erythroid Transcription Factor GATA-1, subunit A"/>
    <property type="match status" value="1"/>
</dbReference>
<evidence type="ECO:0000256" key="1">
    <source>
        <dbReference type="ARBA" id="ARBA00022723"/>
    </source>
</evidence>
<evidence type="ECO:0000256" key="3">
    <source>
        <dbReference type="HAMAP-Rule" id="MF_00649"/>
    </source>
</evidence>
<dbReference type="Pfam" id="PF03884">
    <property type="entry name" value="YacG"/>
    <property type="match status" value="1"/>
</dbReference>